<evidence type="ECO:0000256" key="1">
    <source>
        <dbReference type="SAM" id="MobiDB-lite"/>
    </source>
</evidence>
<gene>
    <name evidence="3" type="ORF">QJS04_geneDACA013483</name>
</gene>
<reference evidence="3" key="2">
    <citation type="submission" date="2023-06" db="EMBL/GenBank/DDBJ databases">
        <authorList>
            <person name="Ma L."/>
            <person name="Liu K.-W."/>
            <person name="Li Z."/>
            <person name="Hsiao Y.-Y."/>
            <person name="Qi Y."/>
            <person name="Fu T."/>
            <person name="Tang G."/>
            <person name="Zhang D."/>
            <person name="Sun W.-H."/>
            <person name="Liu D.-K."/>
            <person name="Li Y."/>
            <person name="Chen G.-Z."/>
            <person name="Liu X.-D."/>
            <person name="Liao X.-Y."/>
            <person name="Jiang Y.-T."/>
            <person name="Yu X."/>
            <person name="Hao Y."/>
            <person name="Huang J."/>
            <person name="Zhao X.-W."/>
            <person name="Ke S."/>
            <person name="Chen Y.-Y."/>
            <person name="Wu W.-L."/>
            <person name="Hsu J.-L."/>
            <person name="Lin Y.-F."/>
            <person name="Huang M.-D."/>
            <person name="Li C.-Y."/>
            <person name="Huang L."/>
            <person name="Wang Z.-W."/>
            <person name="Zhao X."/>
            <person name="Zhong W.-Y."/>
            <person name="Peng D.-H."/>
            <person name="Ahmad S."/>
            <person name="Lan S."/>
            <person name="Zhang J.-S."/>
            <person name="Tsai W.-C."/>
            <person name="Van De Peer Y."/>
            <person name="Liu Z.-J."/>
        </authorList>
    </citation>
    <scope>NUCLEOTIDE SEQUENCE</scope>
    <source>
        <strain evidence="3">SCP</strain>
        <tissue evidence="3">Leaves</tissue>
    </source>
</reference>
<keyword evidence="4" id="KW-1185">Reference proteome</keyword>
<name>A0AAV9AGR6_ACOGR</name>
<protein>
    <recommendedName>
        <fullName evidence="5">Gag-Pol polyprotein/retrotransposon</fullName>
    </recommendedName>
</protein>
<keyword evidence="2" id="KW-1133">Transmembrane helix</keyword>
<accession>A0AAV9AGR6</accession>
<dbReference type="Proteomes" id="UP001179952">
    <property type="component" value="Unassembled WGS sequence"/>
</dbReference>
<feature type="transmembrane region" description="Helical" evidence="2">
    <location>
        <begin position="210"/>
        <end position="232"/>
    </location>
</feature>
<evidence type="ECO:0000313" key="3">
    <source>
        <dbReference type="EMBL" id="KAK1263465.1"/>
    </source>
</evidence>
<dbReference type="EMBL" id="JAUJYN010000009">
    <property type="protein sequence ID" value="KAK1263465.1"/>
    <property type="molecule type" value="Genomic_DNA"/>
</dbReference>
<evidence type="ECO:0008006" key="5">
    <source>
        <dbReference type="Google" id="ProtNLM"/>
    </source>
</evidence>
<sequence length="233" mass="25792">MCSSSRRGHSPSATMSTTQISYLRFTHSSTSLRRTFPPWILSRVSMGPSCPRKWSFSSHGARFVTRHLRSMASDGEQIESVETPKSSTESQGLKESDSSEPVTKKFSSNDLMQKLKRYGVSGVLSYGLLNTVYYLTTFLLVWFYFAPAPGRMGYAASVERFLKIMAMVWAGSQVTKLVRAAGALALAPIVDRGLSWFTAKFKFESQGKAFAAIAGLCFGMAFVLFLVLTLLWA</sequence>
<evidence type="ECO:0000256" key="2">
    <source>
        <dbReference type="SAM" id="Phobius"/>
    </source>
</evidence>
<dbReference type="PANTHER" id="PTHR34370:SF2">
    <property type="entry name" value="GAG-POL POLYPROTEIN_RETROTRANSPOSON"/>
    <property type="match status" value="1"/>
</dbReference>
<feature type="transmembrane region" description="Helical" evidence="2">
    <location>
        <begin position="123"/>
        <end position="146"/>
    </location>
</feature>
<proteinExistence type="predicted"/>
<dbReference type="PANTHER" id="PTHR34370">
    <property type="entry name" value="OS04G0600100 PROTEIN"/>
    <property type="match status" value="1"/>
</dbReference>
<feature type="region of interest" description="Disordered" evidence="1">
    <location>
        <begin position="73"/>
        <end position="104"/>
    </location>
</feature>
<keyword evidence="2" id="KW-0812">Transmembrane</keyword>
<evidence type="ECO:0000313" key="4">
    <source>
        <dbReference type="Proteomes" id="UP001179952"/>
    </source>
</evidence>
<keyword evidence="2" id="KW-0472">Membrane</keyword>
<reference evidence="3" key="1">
    <citation type="journal article" date="2023" name="Nat. Commun.">
        <title>Diploid and tetraploid genomes of Acorus and the evolution of monocots.</title>
        <authorList>
            <person name="Ma L."/>
            <person name="Liu K.W."/>
            <person name="Li Z."/>
            <person name="Hsiao Y.Y."/>
            <person name="Qi Y."/>
            <person name="Fu T."/>
            <person name="Tang G.D."/>
            <person name="Zhang D."/>
            <person name="Sun W.H."/>
            <person name="Liu D.K."/>
            <person name="Li Y."/>
            <person name="Chen G.Z."/>
            <person name="Liu X.D."/>
            <person name="Liao X.Y."/>
            <person name="Jiang Y.T."/>
            <person name="Yu X."/>
            <person name="Hao Y."/>
            <person name="Huang J."/>
            <person name="Zhao X.W."/>
            <person name="Ke S."/>
            <person name="Chen Y.Y."/>
            <person name="Wu W.L."/>
            <person name="Hsu J.L."/>
            <person name="Lin Y.F."/>
            <person name="Huang M.D."/>
            <person name="Li C.Y."/>
            <person name="Huang L."/>
            <person name="Wang Z.W."/>
            <person name="Zhao X."/>
            <person name="Zhong W.Y."/>
            <person name="Peng D.H."/>
            <person name="Ahmad S."/>
            <person name="Lan S."/>
            <person name="Zhang J.S."/>
            <person name="Tsai W.C."/>
            <person name="Van de Peer Y."/>
            <person name="Liu Z.J."/>
        </authorList>
    </citation>
    <scope>NUCLEOTIDE SEQUENCE</scope>
    <source>
        <strain evidence="3">SCP</strain>
    </source>
</reference>
<dbReference type="AlphaFoldDB" id="A0AAV9AGR6"/>
<comment type="caution">
    <text evidence="3">The sequence shown here is derived from an EMBL/GenBank/DDBJ whole genome shotgun (WGS) entry which is preliminary data.</text>
</comment>
<organism evidence="3 4">
    <name type="scientific">Acorus gramineus</name>
    <name type="common">Dwarf sweet flag</name>
    <dbReference type="NCBI Taxonomy" id="55184"/>
    <lineage>
        <taxon>Eukaryota</taxon>
        <taxon>Viridiplantae</taxon>
        <taxon>Streptophyta</taxon>
        <taxon>Embryophyta</taxon>
        <taxon>Tracheophyta</taxon>
        <taxon>Spermatophyta</taxon>
        <taxon>Magnoliopsida</taxon>
        <taxon>Liliopsida</taxon>
        <taxon>Acoraceae</taxon>
        <taxon>Acorus</taxon>
    </lineage>
</organism>